<organism evidence="1 2">
    <name type="scientific">Providencia sneebia DSM 19967</name>
    <dbReference type="NCBI Taxonomy" id="1141660"/>
    <lineage>
        <taxon>Bacteria</taxon>
        <taxon>Pseudomonadati</taxon>
        <taxon>Pseudomonadota</taxon>
        <taxon>Gammaproteobacteria</taxon>
        <taxon>Enterobacterales</taxon>
        <taxon>Morganellaceae</taxon>
        <taxon>Providencia</taxon>
    </lineage>
</organism>
<accession>K8W7J3</accession>
<dbReference type="HOGENOM" id="CLU_453324_0_0_6"/>
<keyword evidence="2" id="KW-1185">Reference proteome</keyword>
<dbReference type="Proteomes" id="UP000010290">
    <property type="component" value="Chromosome"/>
</dbReference>
<gene>
    <name evidence="1" type="ORF">OO7_12639</name>
</gene>
<dbReference type="GO" id="GO:0020037">
    <property type="term" value="F:heme binding"/>
    <property type="evidence" value="ECO:0007669"/>
    <property type="project" value="InterPro"/>
</dbReference>
<dbReference type="GO" id="GO:0019825">
    <property type="term" value="F:oxygen binding"/>
    <property type="evidence" value="ECO:0007669"/>
    <property type="project" value="InterPro"/>
</dbReference>
<protein>
    <submittedName>
        <fullName evidence="1">Uncharacterized protein</fullName>
    </submittedName>
</protein>
<dbReference type="PATRIC" id="fig|1141660.3.peg.2520"/>
<comment type="caution">
    <text evidence="1">The sequence shown here is derived from an EMBL/GenBank/DDBJ whole genome shotgun (WGS) entry which is preliminary data.</text>
</comment>
<dbReference type="AlphaFoldDB" id="K8W7J3"/>
<dbReference type="InterPro" id="IPR012292">
    <property type="entry name" value="Globin/Proto"/>
</dbReference>
<evidence type="ECO:0000313" key="2">
    <source>
        <dbReference type="Proteomes" id="UP000010290"/>
    </source>
</evidence>
<proteinExistence type="predicted"/>
<evidence type="ECO:0000313" key="1">
    <source>
        <dbReference type="EMBL" id="EKT55821.1"/>
    </source>
</evidence>
<sequence length="602" mass="70795">MKVPTHTFAEMLYKVYEILGLFKKNTNRRDLRNHSNFSSHQMFFAKALDEIIDTIDNQESLDKQIRLVLFYKYEQLYNKFVSTNLVSTLNAKEIMIRFTEIVIPAVIALDIHITLRGYRKEDPFNFYYHIRKFLLSEKYNKNNEELIYQNAKKYLKKYIKSLNFEPSIDLSSIISLIDNIRKSSKQRTASINTAIDQCLSIANLMGYKKSYKFDLLRVAYTSINTLLLFQKETNLLDFVYNNYEKIIKKEIKEYEPISKLNNYLYDGKNHLIILGIEDEIVDKNSTEVINSIISYLDIPILNNPIVKDIIYEIERFTFNLDYLVPYSKSYFNLLKRHLNKYDKNNILKPYLTFIDIILLLQDEKIDAAFNFIKNINKKNLPLGFLNSAISTIDLALQIKLKKKTIRNGSLIPLINSILITNSIYIKYYPIAYHIENNKIRENPIIKNPNNIILMQSIARYNLMISKITDEKNYKFDEVFPHAINGSLNHLDKLLEKLIKHVLNFNIKDDVIAKKIIEKKIYTYSNLNKNLINILNDCSLYNCIGCLSILYDYLQAPGEEFENIRLFISKPEKEINNLRKALHIAENILYENKQKKKSAVLDN</sequence>
<dbReference type="EMBL" id="AKKN01000010">
    <property type="protein sequence ID" value="EKT55821.1"/>
    <property type="molecule type" value="Genomic_DNA"/>
</dbReference>
<dbReference type="Gene3D" id="1.10.490.10">
    <property type="entry name" value="Globins"/>
    <property type="match status" value="1"/>
</dbReference>
<name>K8W7J3_9GAMM</name>
<reference evidence="1 2" key="1">
    <citation type="journal article" date="2012" name="BMC Genomics">
        <title>Comparative genomics of bacteria in the genus Providencia isolated from wild Drosophila melanogaster.</title>
        <authorList>
            <person name="Galac M.R."/>
            <person name="Lazzaro B.P."/>
        </authorList>
    </citation>
    <scope>NUCLEOTIDE SEQUENCE [LARGE SCALE GENOMIC DNA]</scope>
    <source>
        <strain evidence="1 2">DSM 19967</strain>
    </source>
</reference>